<protein>
    <submittedName>
        <fullName evidence="2">Uncharacterized protein</fullName>
    </submittedName>
</protein>
<keyword evidence="3" id="KW-1185">Reference proteome</keyword>
<evidence type="ECO:0000313" key="2">
    <source>
        <dbReference type="EMBL" id="KAJ7605006.1"/>
    </source>
</evidence>
<organism evidence="2 3">
    <name type="scientific">Roridomyces roridus</name>
    <dbReference type="NCBI Taxonomy" id="1738132"/>
    <lineage>
        <taxon>Eukaryota</taxon>
        <taxon>Fungi</taxon>
        <taxon>Dikarya</taxon>
        <taxon>Basidiomycota</taxon>
        <taxon>Agaricomycotina</taxon>
        <taxon>Agaricomycetes</taxon>
        <taxon>Agaricomycetidae</taxon>
        <taxon>Agaricales</taxon>
        <taxon>Marasmiineae</taxon>
        <taxon>Mycenaceae</taxon>
        <taxon>Roridomyces</taxon>
    </lineage>
</organism>
<accession>A0AAD7AYZ3</accession>
<reference evidence="2" key="1">
    <citation type="submission" date="2023-03" db="EMBL/GenBank/DDBJ databases">
        <title>Massive genome expansion in bonnet fungi (Mycena s.s.) driven by repeated elements and novel gene families across ecological guilds.</title>
        <authorList>
            <consortium name="Lawrence Berkeley National Laboratory"/>
            <person name="Harder C.B."/>
            <person name="Miyauchi S."/>
            <person name="Viragh M."/>
            <person name="Kuo A."/>
            <person name="Thoen E."/>
            <person name="Andreopoulos B."/>
            <person name="Lu D."/>
            <person name="Skrede I."/>
            <person name="Drula E."/>
            <person name="Henrissat B."/>
            <person name="Morin E."/>
            <person name="Kohler A."/>
            <person name="Barry K."/>
            <person name="LaButti K."/>
            <person name="Morin E."/>
            <person name="Salamov A."/>
            <person name="Lipzen A."/>
            <person name="Mereny Z."/>
            <person name="Hegedus B."/>
            <person name="Baldrian P."/>
            <person name="Stursova M."/>
            <person name="Weitz H."/>
            <person name="Taylor A."/>
            <person name="Grigoriev I.V."/>
            <person name="Nagy L.G."/>
            <person name="Martin F."/>
            <person name="Kauserud H."/>
        </authorList>
    </citation>
    <scope>NUCLEOTIDE SEQUENCE</scope>
    <source>
        <strain evidence="2">9284</strain>
    </source>
</reference>
<comment type="caution">
    <text evidence="2">The sequence shown here is derived from an EMBL/GenBank/DDBJ whole genome shotgun (WGS) entry which is preliminary data.</text>
</comment>
<proteinExistence type="predicted"/>
<dbReference type="Proteomes" id="UP001221142">
    <property type="component" value="Unassembled WGS sequence"/>
</dbReference>
<evidence type="ECO:0000313" key="3">
    <source>
        <dbReference type="Proteomes" id="UP001221142"/>
    </source>
</evidence>
<name>A0AAD7AYZ3_9AGAR</name>
<feature type="compositionally biased region" description="Basic and acidic residues" evidence="1">
    <location>
        <begin position="129"/>
        <end position="146"/>
    </location>
</feature>
<evidence type="ECO:0000256" key="1">
    <source>
        <dbReference type="SAM" id="MobiDB-lite"/>
    </source>
</evidence>
<dbReference type="AlphaFoldDB" id="A0AAD7AYZ3"/>
<dbReference type="EMBL" id="JARKIF010000084">
    <property type="protein sequence ID" value="KAJ7605006.1"/>
    <property type="molecule type" value="Genomic_DNA"/>
</dbReference>
<sequence length="501" mass="55345">MAECVAEVFVNHANICLRKPSAKSRSFRSLWPLQTGDIWNMPDMPNVLDNLTCFRDKRDPEIPESSPNNPKSPPPLSNGRTATRGLQDGGTSCIARAWMHTPEGETRADNRRHFKIQRWLTAFNGSMRGEQRSRVGEGGVDEERGGGEVVDNEEQPAVPSPGATLVPAQPDGVVEDGWVSGESKSKKACAKELQTKRVKIGRTIESSHERGILDDADKCEDGRNLGRQRCTDHMGEKLEMSNARWPNAVTHLASSRFLRHRSVQSCTEPSHRAVPVALPNTSEPKDAGNGDCQSQTESCGASQYLHAALGKCTRSVKMQSEDGGESQEGCRVIRIASELHPEWRHSSDYLLIHASVNGTTNSLSAWPVHGRWPDTRAHPSTQILLNPCARLPTGYQCCLRPATPNLLPTLRDPGLSSYRLMSTARKAAPCSLPLRPRCVAACMTELAICSLVRFRSRVSQDPVSIRRIASSVDWMCPELRQRAVCMCCWGEAVKRCTRVRP</sequence>
<gene>
    <name evidence="2" type="ORF">FB45DRAFT_1149653</name>
</gene>
<feature type="region of interest" description="Disordered" evidence="1">
    <location>
        <begin position="128"/>
        <end position="170"/>
    </location>
</feature>
<feature type="region of interest" description="Disordered" evidence="1">
    <location>
        <begin position="57"/>
        <end position="88"/>
    </location>
</feature>